<sequence length="381" mass="42371">MGRPRIHNTDGEKAAAARISRQKYYAANKDTISRKLKVKYQQSRQAQSGTISTLRTKKTKPPIVAHNSQPPPTNHCSSDETSAAEVHPSPKGRPTEPDARPPCPSTVPSIATTTNALQQAAQFLPCPDAAVDDVCLPPDQRSVRERPAIAHTIPTSPSPPRRRLDTQDSPSIETQLGILGILSGEDGALTEIKAALGKAEHFLDSASRTETRLLDSCGRYSMHFRQAQQTTARVRSVVLMIEDLLCSCLVNEVAEAHAKGTLRYQTTSSSISGPANAANTSKFYSFRLFISLTPQPENLRDSRTKMAPPRWADPEQLEWLKTYYTQHYAPLIPKTKYFAFWKPMQAAWFAQFSERKLLYGERAKEDLSEEENAILSEAIRK</sequence>
<evidence type="ECO:0000313" key="1">
    <source>
        <dbReference type="EMBL" id="KAH7918410.1"/>
    </source>
</evidence>
<organism evidence="1 2">
    <name type="scientific">Leucogyrophana mollusca</name>
    <dbReference type="NCBI Taxonomy" id="85980"/>
    <lineage>
        <taxon>Eukaryota</taxon>
        <taxon>Fungi</taxon>
        <taxon>Dikarya</taxon>
        <taxon>Basidiomycota</taxon>
        <taxon>Agaricomycotina</taxon>
        <taxon>Agaricomycetes</taxon>
        <taxon>Agaricomycetidae</taxon>
        <taxon>Boletales</taxon>
        <taxon>Boletales incertae sedis</taxon>
        <taxon>Leucogyrophana</taxon>
    </lineage>
</organism>
<comment type="caution">
    <text evidence="1">The sequence shown here is derived from an EMBL/GenBank/DDBJ whole genome shotgun (WGS) entry which is preliminary data.</text>
</comment>
<reference evidence="1" key="1">
    <citation type="journal article" date="2021" name="New Phytol.">
        <title>Evolutionary innovations through gain and loss of genes in the ectomycorrhizal Boletales.</title>
        <authorList>
            <person name="Wu G."/>
            <person name="Miyauchi S."/>
            <person name="Morin E."/>
            <person name="Kuo A."/>
            <person name="Drula E."/>
            <person name="Varga T."/>
            <person name="Kohler A."/>
            <person name="Feng B."/>
            <person name="Cao Y."/>
            <person name="Lipzen A."/>
            <person name="Daum C."/>
            <person name="Hundley H."/>
            <person name="Pangilinan J."/>
            <person name="Johnson J."/>
            <person name="Barry K."/>
            <person name="LaButti K."/>
            <person name="Ng V."/>
            <person name="Ahrendt S."/>
            <person name="Min B."/>
            <person name="Choi I.G."/>
            <person name="Park H."/>
            <person name="Plett J.M."/>
            <person name="Magnuson J."/>
            <person name="Spatafora J.W."/>
            <person name="Nagy L.G."/>
            <person name="Henrissat B."/>
            <person name="Grigoriev I.V."/>
            <person name="Yang Z.L."/>
            <person name="Xu J."/>
            <person name="Martin F.M."/>
        </authorList>
    </citation>
    <scope>NUCLEOTIDE SEQUENCE</scope>
    <source>
        <strain evidence="1">KUC20120723A-06</strain>
    </source>
</reference>
<dbReference type="EMBL" id="MU266790">
    <property type="protein sequence ID" value="KAH7918410.1"/>
    <property type="molecule type" value="Genomic_DNA"/>
</dbReference>
<name>A0ACB8AYS4_9AGAM</name>
<proteinExistence type="predicted"/>
<protein>
    <submittedName>
        <fullName evidence="1">Uncharacterized protein</fullName>
    </submittedName>
</protein>
<dbReference type="Proteomes" id="UP000790709">
    <property type="component" value="Unassembled WGS sequence"/>
</dbReference>
<gene>
    <name evidence="1" type="ORF">BV22DRAFT_1134609</name>
</gene>
<accession>A0ACB8AYS4</accession>
<evidence type="ECO:0000313" key="2">
    <source>
        <dbReference type="Proteomes" id="UP000790709"/>
    </source>
</evidence>
<keyword evidence="2" id="KW-1185">Reference proteome</keyword>